<comment type="subcellular location">
    <subcellularLocation>
        <location evidence="9">Cytoplasm</location>
    </subcellularLocation>
</comment>
<dbReference type="InterPro" id="IPR002305">
    <property type="entry name" value="aa-tRNA-synth_Ic"/>
</dbReference>
<dbReference type="AlphaFoldDB" id="Q1PJT5"/>
<comment type="subunit">
    <text evidence="9">Homodimer.</text>
</comment>
<evidence type="ECO:0000256" key="2">
    <source>
        <dbReference type="ARBA" id="ARBA00022598"/>
    </source>
</evidence>
<evidence type="ECO:0000256" key="10">
    <source>
        <dbReference type="PROSITE-ProRule" id="PRU00182"/>
    </source>
</evidence>
<organism evidence="11">
    <name type="scientific">uncultured Prochlorococcus marinus clone HF10-88H9</name>
    <dbReference type="NCBI Taxonomy" id="379381"/>
    <lineage>
        <taxon>Bacteria</taxon>
        <taxon>Bacillati</taxon>
        <taxon>Cyanobacteriota</taxon>
        <taxon>Cyanophyceae</taxon>
        <taxon>Synechococcales</taxon>
        <taxon>Prochlorococcaceae</taxon>
        <taxon>Prochlorococcus</taxon>
    </lineage>
</organism>
<evidence type="ECO:0000256" key="9">
    <source>
        <dbReference type="HAMAP-Rule" id="MF_02007"/>
    </source>
</evidence>
<keyword evidence="1 9" id="KW-0963">Cytoplasm</keyword>
<dbReference type="InterPro" id="IPR036986">
    <property type="entry name" value="S4_RNA-bd_sf"/>
</dbReference>
<dbReference type="EMBL" id="DQ366729">
    <property type="protein sequence ID" value="ABE11286.1"/>
    <property type="molecule type" value="Genomic_DNA"/>
</dbReference>
<keyword evidence="6 9" id="KW-0648">Protein biosynthesis</keyword>
<reference evidence="11" key="2">
    <citation type="submission" date="2006-04" db="EMBL/GenBank/DDBJ databases">
        <title>Sequencing of the draft fosmids and assembly of Prochlorococcus marinus environmental genome fragment.</title>
        <authorList>
            <consortium name="US DOE Joint Genome Institute (JGI)"/>
            <person name="Copeland A."/>
            <person name="Lucas S."/>
            <person name="Lapidus A."/>
            <person name="Barry K."/>
            <person name="Detter J.C."/>
            <person name="Glavina T."/>
            <person name="Hammon N."/>
            <person name="Israni S."/>
            <person name="Richardson P."/>
        </authorList>
    </citation>
    <scope>NUCLEOTIDE SEQUENCE</scope>
</reference>
<comment type="similarity">
    <text evidence="9">Belongs to the class-I aminoacyl-tRNA synthetase family. TyrS type 2 subfamily.</text>
</comment>
<dbReference type="GO" id="GO:0005524">
    <property type="term" value="F:ATP binding"/>
    <property type="evidence" value="ECO:0007669"/>
    <property type="project" value="UniProtKB-UniRule"/>
</dbReference>
<keyword evidence="2 9" id="KW-0436">Ligase</keyword>
<evidence type="ECO:0000256" key="4">
    <source>
        <dbReference type="ARBA" id="ARBA00022840"/>
    </source>
</evidence>
<dbReference type="Pfam" id="PF00579">
    <property type="entry name" value="tRNA-synt_1b"/>
    <property type="match status" value="1"/>
</dbReference>
<dbReference type="CDD" id="cd00805">
    <property type="entry name" value="TyrRS_core"/>
    <property type="match status" value="1"/>
</dbReference>
<keyword evidence="5 10" id="KW-0694">RNA-binding</keyword>
<dbReference type="GO" id="GO:0003723">
    <property type="term" value="F:RNA binding"/>
    <property type="evidence" value="ECO:0007669"/>
    <property type="project" value="UniProtKB-KW"/>
</dbReference>
<dbReference type="SUPFAM" id="SSF52374">
    <property type="entry name" value="Nucleotidylyl transferase"/>
    <property type="match status" value="1"/>
</dbReference>
<keyword evidence="7 9" id="KW-0030">Aminoacyl-tRNA synthetase</keyword>
<keyword evidence="3 9" id="KW-0547">Nucleotide-binding</keyword>
<evidence type="ECO:0000256" key="6">
    <source>
        <dbReference type="ARBA" id="ARBA00022917"/>
    </source>
</evidence>
<dbReference type="PROSITE" id="PS50889">
    <property type="entry name" value="S4"/>
    <property type="match status" value="1"/>
</dbReference>
<gene>
    <name evidence="9 11" type="primary">tyrS</name>
    <name evidence="11" type="ORF">HF10-88H9_0025</name>
</gene>
<dbReference type="GO" id="GO:0006437">
    <property type="term" value="P:tyrosyl-tRNA aminoacylation"/>
    <property type="evidence" value="ECO:0007669"/>
    <property type="project" value="UniProtKB-UniRule"/>
</dbReference>
<proteinExistence type="inferred from homology"/>
<name>Q1PJT5_PROMR</name>
<dbReference type="Gene3D" id="3.10.290.10">
    <property type="entry name" value="RNA-binding S4 domain"/>
    <property type="match status" value="1"/>
</dbReference>
<protein>
    <recommendedName>
        <fullName evidence="9">Tyrosine--tRNA ligase</fullName>
        <ecNumber evidence="9">6.1.1.1</ecNumber>
    </recommendedName>
    <alternativeName>
        <fullName evidence="9">Tyrosyl-tRNA synthetase</fullName>
        <shortName evidence="9">TyrRS</shortName>
    </alternativeName>
</protein>
<dbReference type="PRINTS" id="PR01040">
    <property type="entry name" value="TRNASYNTHTYR"/>
</dbReference>
<evidence type="ECO:0000313" key="11">
    <source>
        <dbReference type="EMBL" id="ABE11286.1"/>
    </source>
</evidence>
<dbReference type="InterPro" id="IPR002307">
    <property type="entry name" value="Tyr-tRNA-ligase"/>
</dbReference>
<dbReference type="HAMAP" id="MF_02007">
    <property type="entry name" value="Tyr_tRNA_synth_type2"/>
    <property type="match status" value="1"/>
</dbReference>
<dbReference type="InterPro" id="IPR024108">
    <property type="entry name" value="Tyr-tRNA-ligase_bac_2"/>
</dbReference>
<comment type="catalytic activity">
    <reaction evidence="8 9">
        <text>tRNA(Tyr) + L-tyrosine + ATP = L-tyrosyl-tRNA(Tyr) + AMP + diphosphate + H(+)</text>
        <dbReference type="Rhea" id="RHEA:10220"/>
        <dbReference type="Rhea" id="RHEA-COMP:9706"/>
        <dbReference type="Rhea" id="RHEA-COMP:9707"/>
        <dbReference type="ChEBI" id="CHEBI:15378"/>
        <dbReference type="ChEBI" id="CHEBI:30616"/>
        <dbReference type="ChEBI" id="CHEBI:33019"/>
        <dbReference type="ChEBI" id="CHEBI:58315"/>
        <dbReference type="ChEBI" id="CHEBI:78442"/>
        <dbReference type="ChEBI" id="CHEBI:78536"/>
        <dbReference type="ChEBI" id="CHEBI:456215"/>
        <dbReference type="EC" id="6.1.1.1"/>
    </reaction>
</comment>
<dbReference type="EC" id="6.1.1.1" evidence="9"/>
<dbReference type="PANTHER" id="PTHR11766">
    <property type="entry name" value="TYROSYL-TRNA SYNTHETASE"/>
    <property type="match status" value="1"/>
</dbReference>
<sequence>MTDNSKLPSWLSRGIEEYFPIKGTNQTFSEIIDHAKKNNKKLRVKLGIDPTGTNIHLGHSILFKKLRAFQDNGHIAVLIIGDFTAQIGDPTGKNKTRVQLSEQQVKDNAKTYLTQLGMGKPAIESILDFDSKDRIEIRYNSEWLKGLNLNSIIDLMGSSTVSQMLAKEEFNKRYTAQVPISLHEFLYPLLQGYDSVVVQSDIELGGTDQKFNIAIGRDLQRHFKQDPQFGVLLPILTGLDGVKKMSKSEFNTVGLTEDPLSMYSKLEKVPDNIIPTYFELLTELDLSFLENSNPRELQRRMALEVTTLFHGAEEALKAQSNCEKLFLGQKEKVGEIPDISLKEVVFPVKFFYLLSALKLFKSSSESKRSIKGGGVKIDSQKVVNPDLVFNSKNDLEGKILQIGKKIIKRFEN</sequence>
<comment type="function">
    <text evidence="9">Catalyzes the attachment of tyrosine to tRNA(Tyr) in a two-step reaction: tyrosine is first activated by ATP to form Tyr-AMP and then transferred to the acceptor end of tRNA(Tyr).</text>
</comment>
<keyword evidence="4 9" id="KW-0067">ATP-binding</keyword>
<evidence type="ECO:0000256" key="7">
    <source>
        <dbReference type="ARBA" id="ARBA00023146"/>
    </source>
</evidence>
<dbReference type="GO" id="GO:0005829">
    <property type="term" value="C:cytosol"/>
    <property type="evidence" value="ECO:0007669"/>
    <property type="project" value="TreeGrafter"/>
</dbReference>
<evidence type="ECO:0000256" key="1">
    <source>
        <dbReference type="ARBA" id="ARBA00022490"/>
    </source>
</evidence>
<reference evidence="11" key="1">
    <citation type="journal article" date="2006" name="Science">
        <title>Genomic islands and the ecology and evolution of Prochlorococcus.</title>
        <authorList>
            <person name="Coleman M.L."/>
            <person name="Sullivan M.B."/>
            <person name="Martiny A.C."/>
            <person name="Steglich C."/>
            <person name="Barry K."/>
            <person name="Delong E.F."/>
            <person name="Chisholm S.W."/>
        </authorList>
    </citation>
    <scope>NUCLEOTIDE SEQUENCE</scope>
</reference>
<feature type="binding site" evidence="9">
    <location>
        <position position="247"/>
    </location>
    <ligand>
        <name>ATP</name>
        <dbReference type="ChEBI" id="CHEBI:30616"/>
    </ligand>
</feature>
<dbReference type="Gene3D" id="3.40.50.620">
    <property type="entry name" value="HUPs"/>
    <property type="match status" value="1"/>
</dbReference>
<dbReference type="SUPFAM" id="SSF55174">
    <property type="entry name" value="Alpha-L RNA-binding motif"/>
    <property type="match status" value="1"/>
</dbReference>
<dbReference type="InterPro" id="IPR014729">
    <property type="entry name" value="Rossmann-like_a/b/a_fold"/>
</dbReference>
<feature type="short sequence motif" description="'HIGH' region" evidence="9">
    <location>
        <begin position="50"/>
        <end position="59"/>
    </location>
</feature>
<evidence type="ECO:0000256" key="3">
    <source>
        <dbReference type="ARBA" id="ARBA00022741"/>
    </source>
</evidence>
<dbReference type="InterPro" id="IPR024088">
    <property type="entry name" value="Tyr-tRNA-ligase_bac-type"/>
</dbReference>
<evidence type="ECO:0000256" key="8">
    <source>
        <dbReference type="ARBA" id="ARBA00048248"/>
    </source>
</evidence>
<accession>Q1PJT5</accession>
<dbReference type="PANTHER" id="PTHR11766:SF1">
    <property type="entry name" value="TYROSINE--TRNA LIGASE"/>
    <property type="match status" value="1"/>
</dbReference>
<dbReference type="GO" id="GO:0004831">
    <property type="term" value="F:tyrosine-tRNA ligase activity"/>
    <property type="evidence" value="ECO:0007669"/>
    <property type="project" value="UniProtKB-UniRule"/>
</dbReference>
<evidence type="ECO:0000256" key="5">
    <source>
        <dbReference type="ARBA" id="ARBA00022884"/>
    </source>
</evidence>
<dbReference type="NCBIfam" id="TIGR00234">
    <property type="entry name" value="tyrS"/>
    <property type="match status" value="1"/>
</dbReference>
<dbReference type="Gene3D" id="1.10.240.10">
    <property type="entry name" value="Tyrosyl-Transfer RNA Synthetase"/>
    <property type="match status" value="1"/>
</dbReference>
<feature type="short sequence motif" description="'KMSKS' region" evidence="9">
    <location>
        <begin position="244"/>
        <end position="248"/>
    </location>
</feature>